<dbReference type="InParanoid" id="A0A0C2ZTU4"/>
<gene>
    <name evidence="1" type="ORF">SCLCIDRAFT_279184</name>
</gene>
<dbReference type="EMBL" id="KN822125">
    <property type="protein sequence ID" value="KIM55962.1"/>
    <property type="molecule type" value="Genomic_DNA"/>
</dbReference>
<sequence>MTPLVFSLCEPKSFSMISKWQGWSCGCSSEKSRRCLLPMILFKNASTITKMYPLSISIKIKTATPSPNIQNSLRSCQFCYFQRTVSTNSPEDEDGNPVDQFETLNNKSENRDHQVNCEIHEGGHRCGRLISFNSLKSHMAEFHDIPKEDKVLCPWASCQHLSYRKNLERHIKTKHLGFKRLLVPQS</sequence>
<keyword evidence="2" id="KW-1185">Reference proteome</keyword>
<reference evidence="1 2" key="1">
    <citation type="submission" date="2014-04" db="EMBL/GenBank/DDBJ databases">
        <authorList>
            <consortium name="DOE Joint Genome Institute"/>
            <person name="Kuo A."/>
            <person name="Kohler A."/>
            <person name="Nagy L.G."/>
            <person name="Floudas D."/>
            <person name="Copeland A."/>
            <person name="Barry K.W."/>
            <person name="Cichocki N."/>
            <person name="Veneault-Fourrey C."/>
            <person name="LaButti K."/>
            <person name="Lindquist E.A."/>
            <person name="Lipzen A."/>
            <person name="Lundell T."/>
            <person name="Morin E."/>
            <person name="Murat C."/>
            <person name="Sun H."/>
            <person name="Tunlid A."/>
            <person name="Henrissat B."/>
            <person name="Grigoriev I.V."/>
            <person name="Hibbett D.S."/>
            <person name="Martin F."/>
            <person name="Nordberg H.P."/>
            <person name="Cantor M.N."/>
            <person name="Hua S.X."/>
        </authorList>
    </citation>
    <scope>NUCLEOTIDE SEQUENCE [LARGE SCALE GENOMIC DNA]</scope>
    <source>
        <strain evidence="1 2">Foug A</strain>
    </source>
</reference>
<name>A0A0C2ZTU4_9AGAM</name>
<protein>
    <submittedName>
        <fullName evidence="1">Uncharacterized protein</fullName>
    </submittedName>
</protein>
<dbReference type="AlphaFoldDB" id="A0A0C2ZTU4"/>
<organism evidence="1 2">
    <name type="scientific">Scleroderma citrinum Foug A</name>
    <dbReference type="NCBI Taxonomy" id="1036808"/>
    <lineage>
        <taxon>Eukaryota</taxon>
        <taxon>Fungi</taxon>
        <taxon>Dikarya</taxon>
        <taxon>Basidiomycota</taxon>
        <taxon>Agaricomycotina</taxon>
        <taxon>Agaricomycetes</taxon>
        <taxon>Agaricomycetidae</taxon>
        <taxon>Boletales</taxon>
        <taxon>Sclerodermatineae</taxon>
        <taxon>Sclerodermataceae</taxon>
        <taxon>Scleroderma</taxon>
    </lineage>
</organism>
<proteinExistence type="predicted"/>
<evidence type="ECO:0000313" key="1">
    <source>
        <dbReference type="EMBL" id="KIM55962.1"/>
    </source>
</evidence>
<dbReference type="Proteomes" id="UP000053989">
    <property type="component" value="Unassembled WGS sequence"/>
</dbReference>
<evidence type="ECO:0000313" key="2">
    <source>
        <dbReference type="Proteomes" id="UP000053989"/>
    </source>
</evidence>
<reference evidence="2" key="2">
    <citation type="submission" date="2015-01" db="EMBL/GenBank/DDBJ databases">
        <title>Evolutionary Origins and Diversification of the Mycorrhizal Mutualists.</title>
        <authorList>
            <consortium name="DOE Joint Genome Institute"/>
            <consortium name="Mycorrhizal Genomics Consortium"/>
            <person name="Kohler A."/>
            <person name="Kuo A."/>
            <person name="Nagy L.G."/>
            <person name="Floudas D."/>
            <person name="Copeland A."/>
            <person name="Barry K.W."/>
            <person name="Cichocki N."/>
            <person name="Veneault-Fourrey C."/>
            <person name="LaButti K."/>
            <person name="Lindquist E.A."/>
            <person name="Lipzen A."/>
            <person name="Lundell T."/>
            <person name="Morin E."/>
            <person name="Murat C."/>
            <person name="Riley R."/>
            <person name="Ohm R."/>
            <person name="Sun H."/>
            <person name="Tunlid A."/>
            <person name="Henrissat B."/>
            <person name="Grigoriev I.V."/>
            <person name="Hibbett D.S."/>
            <person name="Martin F."/>
        </authorList>
    </citation>
    <scope>NUCLEOTIDE SEQUENCE [LARGE SCALE GENOMIC DNA]</scope>
    <source>
        <strain evidence="2">Foug A</strain>
    </source>
</reference>
<accession>A0A0C2ZTU4</accession>
<dbReference type="HOGENOM" id="CLU_1455217_0_0_1"/>